<dbReference type="Proteomes" id="UP000564378">
    <property type="component" value="Unassembled WGS sequence"/>
</dbReference>
<dbReference type="EMBL" id="JACJVJ010000002">
    <property type="protein sequence ID" value="MBC2778734.1"/>
    <property type="molecule type" value="Genomic_DNA"/>
</dbReference>
<reference evidence="2 3" key="1">
    <citation type="submission" date="2020-08" db="EMBL/GenBank/DDBJ databases">
        <title>Draft genome sequence of Parasphingopyxis sp. GrpM-11.</title>
        <authorList>
            <person name="Oh J."/>
            <person name="Roh D.-H."/>
        </authorList>
    </citation>
    <scope>NUCLEOTIDE SEQUENCE [LARGE SCALE GENOMIC DNA]</scope>
    <source>
        <strain evidence="2 3">GrpM-11</strain>
    </source>
</reference>
<organism evidence="2 3">
    <name type="scientific">Parasphingopyxis marina</name>
    <dbReference type="NCBI Taxonomy" id="2761622"/>
    <lineage>
        <taxon>Bacteria</taxon>
        <taxon>Pseudomonadati</taxon>
        <taxon>Pseudomonadota</taxon>
        <taxon>Alphaproteobacteria</taxon>
        <taxon>Sphingomonadales</taxon>
        <taxon>Sphingomonadaceae</taxon>
        <taxon>Parasphingopyxis</taxon>
    </lineage>
</organism>
<dbReference type="SUPFAM" id="SSF52540">
    <property type="entry name" value="P-loop containing nucleoside triphosphate hydrolases"/>
    <property type="match status" value="1"/>
</dbReference>
<dbReference type="InterPro" id="IPR037359">
    <property type="entry name" value="NST/OST"/>
</dbReference>
<evidence type="ECO:0000313" key="3">
    <source>
        <dbReference type="Proteomes" id="UP000564378"/>
    </source>
</evidence>
<dbReference type="GO" id="GO:0008146">
    <property type="term" value="F:sulfotransferase activity"/>
    <property type="evidence" value="ECO:0007669"/>
    <property type="project" value="InterPro"/>
</dbReference>
<dbReference type="PANTHER" id="PTHR10605:SF56">
    <property type="entry name" value="BIFUNCTIONAL HEPARAN SULFATE N-DEACETYLASE_N-SULFOTRANSFERASE"/>
    <property type="match status" value="1"/>
</dbReference>
<dbReference type="AlphaFoldDB" id="A0A842I3T5"/>
<protein>
    <submittedName>
        <fullName evidence="2">Sulfotransferase</fullName>
    </submittedName>
</protein>
<accession>A0A842I3T5</accession>
<keyword evidence="3" id="KW-1185">Reference proteome</keyword>
<evidence type="ECO:0000256" key="1">
    <source>
        <dbReference type="ARBA" id="ARBA00022679"/>
    </source>
</evidence>
<keyword evidence="1 2" id="KW-0808">Transferase</keyword>
<gene>
    <name evidence="2" type="ORF">H6P80_14005</name>
</gene>
<dbReference type="InterPro" id="IPR027417">
    <property type="entry name" value="P-loop_NTPase"/>
</dbReference>
<dbReference type="Gene3D" id="3.40.50.300">
    <property type="entry name" value="P-loop containing nucleotide triphosphate hydrolases"/>
    <property type="match status" value="1"/>
</dbReference>
<evidence type="ECO:0000313" key="2">
    <source>
        <dbReference type="EMBL" id="MBC2778734.1"/>
    </source>
</evidence>
<comment type="caution">
    <text evidence="2">The sequence shown here is derived from an EMBL/GenBank/DDBJ whole genome shotgun (WGS) entry which is preliminary data.</text>
</comment>
<dbReference type="RefSeq" id="WP_185801964.1">
    <property type="nucleotide sequence ID" value="NZ_JACJVJ010000002.1"/>
</dbReference>
<dbReference type="Pfam" id="PF13469">
    <property type="entry name" value="Sulfotransfer_3"/>
    <property type="match status" value="1"/>
</dbReference>
<dbReference type="PANTHER" id="PTHR10605">
    <property type="entry name" value="HEPARAN SULFATE SULFOTRANSFERASE"/>
    <property type="match status" value="1"/>
</dbReference>
<proteinExistence type="predicted"/>
<sequence length="295" mass="34141">MSLISRLLPRHQGGGNGLAFEDKTLFIGIGPTKTGTTSIYRYLAGHPEFYASPIKEMQFFSALYQEGNREKFDERARRLIAKLSEDPEHAEAAATKIRLATLAERLRMTDEPERYIGLFRDNMGDVHRAFGELSPSYSGLTQEGFAFMRRQHPKVKLLVTLRDPLSRLDAVLRHIWNVGRQIPYETFFGERLEGHLRVQNFHYDRILERVFSAFDEEDVLVLFFEEMFTQPSFDRLTDFIGISRREAELGRKLGHSPPAHRISKENEARAAELLAPVYRYCRERFGSRVPESWAL</sequence>
<name>A0A842I3T5_9SPHN</name>